<proteinExistence type="predicted"/>
<dbReference type="EMBL" id="CM037155">
    <property type="protein sequence ID" value="KAH7845426.1"/>
    <property type="molecule type" value="Genomic_DNA"/>
</dbReference>
<gene>
    <name evidence="1" type="ORF">Vadar_001843</name>
</gene>
<sequence>MAYRWRLYQSLALLEAAKQLWPEKKRDLLFRILEQIKEVKPEDYKSSEDKLGEDVLKCMKGRKYLIAMDDIWGIEAWNDIQRSFPMEYKGSKVLFTSRFPVQPDSVDYVPHHLAPLPKHLCWELLQKKVFGIEMKCPPELVDIASDSLLTPFSYLLNLETLNIDLRFRGEFIKLHRDIFKMVKLRHLYSKDGVITFHHTSEETGGIDFDRSSKLNSLQTLHRICTCNVCRSFLVRTPNLRKLGLHGGMVTEDNVLRFPDLESLKCLMKLTLSAKVEFDLRVKSTLLQGMKLPLTIMRITLKSTCLKWEELSLLQTLPSLAVLRLIEHACCGPVWNISELEGFHQLKYLRFYLLDIEEWDASEDQFPNLEVLVLECCNRLNGIPIDFGNLNKLREIKECLLAWYPRFAADDTGVAGETLHSFARPRCSPVEASESANPVRYPLEVGYAVKSSFAEDGVLYPLEKVFFLPKPPTLILHEENDDDDAVDQHLERIRNEGGGDESDEENIKKTNPGIAFTNIAKVLGEKWKKMSAEEKEPYEVKARADKKRYSDQISSYKNPQPMNIDSGNESDSA</sequence>
<accession>A0ACB7XW53</accession>
<name>A0ACB7XW53_9ERIC</name>
<dbReference type="Proteomes" id="UP000828048">
    <property type="component" value="Chromosome 5"/>
</dbReference>
<comment type="caution">
    <text evidence="1">The sequence shown here is derived from an EMBL/GenBank/DDBJ whole genome shotgun (WGS) entry which is preliminary data.</text>
</comment>
<evidence type="ECO:0000313" key="1">
    <source>
        <dbReference type="EMBL" id="KAH7845426.1"/>
    </source>
</evidence>
<organism evidence="1 2">
    <name type="scientific">Vaccinium darrowii</name>
    <dbReference type="NCBI Taxonomy" id="229202"/>
    <lineage>
        <taxon>Eukaryota</taxon>
        <taxon>Viridiplantae</taxon>
        <taxon>Streptophyta</taxon>
        <taxon>Embryophyta</taxon>
        <taxon>Tracheophyta</taxon>
        <taxon>Spermatophyta</taxon>
        <taxon>Magnoliopsida</taxon>
        <taxon>eudicotyledons</taxon>
        <taxon>Gunneridae</taxon>
        <taxon>Pentapetalae</taxon>
        <taxon>asterids</taxon>
        <taxon>Ericales</taxon>
        <taxon>Ericaceae</taxon>
        <taxon>Vaccinioideae</taxon>
        <taxon>Vaccinieae</taxon>
        <taxon>Vaccinium</taxon>
    </lineage>
</organism>
<keyword evidence="2" id="KW-1185">Reference proteome</keyword>
<evidence type="ECO:0000313" key="2">
    <source>
        <dbReference type="Proteomes" id="UP000828048"/>
    </source>
</evidence>
<protein>
    <submittedName>
        <fullName evidence="1">Uncharacterized protein</fullName>
    </submittedName>
</protein>
<reference evidence="1 2" key="1">
    <citation type="journal article" date="2021" name="Hortic Res">
        <title>High-quality reference genome and annotation aids understanding of berry development for evergreen blueberry (Vaccinium darrowii).</title>
        <authorList>
            <person name="Yu J."/>
            <person name="Hulse-Kemp A.M."/>
            <person name="Babiker E."/>
            <person name="Staton M."/>
        </authorList>
    </citation>
    <scope>NUCLEOTIDE SEQUENCE [LARGE SCALE GENOMIC DNA]</scope>
    <source>
        <strain evidence="2">cv. NJ 8807/NJ 8810</strain>
        <tissue evidence="1">Young leaf</tissue>
    </source>
</reference>